<organism evidence="6 7">
    <name type="scientific">Azonexus hydrophilus</name>
    <dbReference type="NCBI Taxonomy" id="418702"/>
    <lineage>
        <taxon>Bacteria</taxon>
        <taxon>Pseudomonadati</taxon>
        <taxon>Pseudomonadota</taxon>
        <taxon>Betaproteobacteria</taxon>
        <taxon>Rhodocyclales</taxon>
        <taxon>Azonexaceae</taxon>
        <taxon>Azonexus</taxon>
    </lineage>
</organism>
<dbReference type="EMBL" id="CP151406">
    <property type="protein sequence ID" value="WZJ22960.1"/>
    <property type="molecule type" value="Genomic_DNA"/>
</dbReference>
<keyword evidence="3" id="KW-0732">Signal</keyword>
<dbReference type="RefSeq" id="WP_341744445.1">
    <property type="nucleotide sequence ID" value="NZ_CP151406.1"/>
</dbReference>
<sequence length="369" mass="40845">MSEKLHKILAVLGLLLLSACGNDEPIRIGLLAGLSDRGSDFGESVRNGVILAIEQQNRAGGIHGRQIELIVRDDGQEREQAIRAAEELIALKPEIIIGPVTSSMASIVVPMMNRAGQIIISPTVASTDFHGKDDNFFRVNRTTREAAIHHAGILFERGSRRVGIAFDASNLQYSETWVKAFRDKFEHLGGRVTDTSRFESAATPSFAEVIAKLLPSTPDTLLFVASSLDTARLSQQARRQAPALVITSTEWAASGELLTEMGGESVNGLLIAHAYDRNDSRQPYQSFREAYKQRFQREFGSFSLLAYDTANIIITALQRRRDGESLKQALLNYGPYEGAQQQIVFDANGDTTRQVYFTEIRNGKFEQVR</sequence>
<dbReference type="PANTHER" id="PTHR30483">
    <property type="entry name" value="LEUCINE-SPECIFIC-BINDING PROTEIN"/>
    <property type="match status" value="1"/>
</dbReference>
<dbReference type="InterPro" id="IPR028082">
    <property type="entry name" value="Peripla_BP_I"/>
</dbReference>
<protein>
    <submittedName>
        <fullName evidence="6">ABC transporter substrate-binding protein</fullName>
    </submittedName>
</protein>
<dbReference type="Pfam" id="PF13458">
    <property type="entry name" value="Peripla_BP_6"/>
    <property type="match status" value="1"/>
</dbReference>
<gene>
    <name evidence="6" type="ORF">AADV58_07380</name>
</gene>
<keyword evidence="2" id="KW-0813">Transport</keyword>
<accession>A0ABZ2XK11</accession>
<evidence type="ECO:0000256" key="2">
    <source>
        <dbReference type="ARBA" id="ARBA00022448"/>
    </source>
</evidence>
<reference evidence="6 7" key="1">
    <citation type="submission" date="2024-04" db="EMBL/GenBank/DDBJ databases">
        <title>Dissimilatory iodate-reducing microorganisms contribute to the enrichment of iodine in groundwater.</title>
        <authorList>
            <person name="Jiang Z."/>
        </authorList>
    </citation>
    <scope>NUCLEOTIDE SEQUENCE [LARGE SCALE GENOMIC DNA]</scope>
    <source>
        <strain evidence="6 7">NCP973</strain>
    </source>
</reference>
<keyword evidence="7" id="KW-1185">Reference proteome</keyword>
<dbReference type="PROSITE" id="PS51257">
    <property type="entry name" value="PROKAR_LIPOPROTEIN"/>
    <property type="match status" value="1"/>
</dbReference>
<evidence type="ECO:0000256" key="4">
    <source>
        <dbReference type="ARBA" id="ARBA00022970"/>
    </source>
</evidence>
<evidence type="ECO:0000313" key="6">
    <source>
        <dbReference type="EMBL" id="WZJ22960.1"/>
    </source>
</evidence>
<name>A0ABZ2XK11_9RHOO</name>
<evidence type="ECO:0000256" key="3">
    <source>
        <dbReference type="ARBA" id="ARBA00022729"/>
    </source>
</evidence>
<dbReference type="Proteomes" id="UP001479520">
    <property type="component" value="Chromosome"/>
</dbReference>
<evidence type="ECO:0000313" key="7">
    <source>
        <dbReference type="Proteomes" id="UP001479520"/>
    </source>
</evidence>
<dbReference type="InterPro" id="IPR051010">
    <property type="entry name" value="BCAA_transport"/>
</dbReference>
<keyword evidence="4" id="KW-0029">Amino-acid transport</keyword>
<evidence type="ECO:0000256" key="1">
    <source>
        <dbReference type="ARBA" id="ARBA00010062"/>
    </source>
</evidence>
<proteinExistence type="inferred from homology"/>
<dbReference type="SUPFAM" id="SSF53822">
    <property type="entry name" value="Periplasmic binding protein-like I"/>
    <property type="match status" value="1"/>
</dbReference>
<dbReference type="Gene3D" id="3.40.50.2300">
    <property type="match status" value="2"/>
</dbReference>
<dbReference type="InterPro" id="IPR028081">
    <property type="entry name" value="Leu-bd"/>
</dbReference>
<dbReference type="PRINTS" id="PR00337">
    <property type="entry name" value="LEUILEVALBP"/>
</dbReference>
<feature type="domain" description="Leucine-binding protein" evidence="5">
    <location>
        <begin position="25"/>
        <end position="363"/>
    </location>
</feature>
<dbReference type="PANTHER" id="PTHR30483:SF6">
    <property type="entry name" value="PERIPLASMIC BINDING PROTEIN OF ABC TRANSPORTER FOR NATURAL AMINO ACIDS"/>
    <property type="match status" value="1"/>
</dbReference>
<dbReference type="InterPro" id="IPR000709">
    <property type="entry name" value="Leu_Ile_Val-bd"/>
</dbReference>
<evidence type="ECO:0000259" key="5">
    <source>
        <dbReference type="Pfam" id="PF13458"/>
    </source>
</evidence>
<comment type="similarity">
    <text evidence="1">Belongs to the leucine-binding protein family.</text>
</comment>